<evidence type="ECO:0000256" key="1">
    <source>
        <dbReference type="ARBA" id="ARBA00004141"/>
    </source>
</evidence>
<feature type="transmembrane region" description="Helical" evidence="6">
    <location>
        <begin position="132"/>
        <end position="157"/>
    </location>
</feature>
<evidence type="ECO:0000256" key="2">
    <source>
        <dbReference type="ARBA" id="ARBA00022692"/>
    </source>
</evidence>
<keyword evidence="2 5" id="KW-0812">Transmembrane</keyword>
<evidence type="ECO:0000256" key="5">
    <source>
        <dbReference type="RuleBase" id="RU000477"/>
    </source>
</evidence>
<dbReference type="OrthoDB" id="1580043at2759"/>
<keyword evidence="5" id="KW-0813">Transport</keyword>
<dbReference type="InterPro" id="IPR044226">
    <property type="entry name" value="SIP2-1-like"/>
</dbReference>
<dbReference type="SUPFAM" id="SSF81338">
    <property type="entry name" value="Aquaporin-like"/>
    <property type="match status" value="1"/>
</dbReference>
<organism evidence="7 8">
    <name type="scientific">Cuscuta europaea</name>
    <name type="common">European dodder</name>
    <dbReference type="NCBI Taxonomy" id="41803"/>
    <lineage>
        <taxon>Eukaryota</taxon>
        <taxon>Viridiplantae</taxon>
        <taxon>Streptophyta</taxon>
        <taxon>Embryophyta</taxon>
        <taxon>Tracheophyta</taxon>
        <taxon>Spermatophyta</taxon>
        <taxon>Magnoliopsida</taxon>
        <taxon>eudicotyledons</taxon>
        <taxon>Gunneridae</taxon>
        <taxon>Pentapetalae</taxon>
        <taxon>asterids</taxon>
        <taxon>lamiids</taxon>
        <taxon>Solanales</taxon>
        <taxon>Convolvulaceae</taxon>
        <taxon>Cuscuteae</taxon>
        <taxon>Cuscuta</taxon>
        <taxon>Cuscuta subgen. Cuscuta</taxon>
    </lineage>
</organism>
<evidence type="ECO:0000313" key="7">
    <source>
        <dbReference type="EMBL" id="CAH9062089.1"/>
    </source>
</evidence>
<evidence type="ECO:0000313" key="8">
    <source>
        <dbReference type="Proteomes" id="UP001152484"/>
    </source>
</evidence>
<evidence type="ECO:0000256" key="4">
    <source>
        <dbReference type="ARBA" id="ARBA00023136"/>
    </source>
</evidence>
<evidence type="ECO:0000256" key="6">
    <source>
        <dbReference type="SAM" id="Phobius"/>
    </source>
</evidence>
<name>A0A9P1DYP6_CUSEU</name>
<sequence length="250" mass="27502">MTAAARQIPMGGGGGWRLLVSDFFMSFMWVWSSALIKIFVYRIFVFGHHDLDGEILKHALAVAVMFFFAFLVKVTNGGAYNPLTVLASAISGDFSNFIFTLGARIPSQVLGSIIGVRLILYKYPDIGSGPKLNVGIHGGALTEGLLTFMIVSISLGLSRKIPGSFFMKTWISSLSKVTLHLLGSDLTGGCMNPASVFGWAYARGDHITKEHIQVYWLAPIQATLLAVWSFRLLFPLQKDDHEKKKSKKLD</sequence>
<dbReference type="GO" id="GO:0015267">
    <property type="term" value="F:channel activity"/>
    <property type="evidence" value="ECO:0007669"/>
    <property type="project" value="InterPro"/>
</dbReference>
<dbReference type="GO" id="GO:0016020">
    <property type="term" value="C:membrane"/>
    <property type="evidence" value="ECO:0007669"/>
    <property type="project" value="UniProtKB-SubCell"/>
</dbReference>
<feature type="transmembrane region" description="Helical" evidence="6">
    <location>
        <begin position="177"/>
        <end position="202"/>
    </location>
</feature>
<dbReference type="InterPro" id="IPR000425">
    <property type="entry name" value="MIP"/>
</dbReference>
<dbReference type="EMBL" id="CAMAPE010000004">
    <property type="protein sequence ID" value="CAH9062089.1"/>
    <property type="molecule type" value="Genomic_DNA"/>
</dbReference>
<evidence type="ECO:0008006" key="9">
    <source>
        <dbReference type="Google" id="ProtNLM"/>
    </source>
</evidence>
<evidence type="ECO:0000256" key="3">
    <source>
        <dbReference type="ARBA" id="ARBA00022989"/>
    </source>
</evidence>
<keyword evidence="3 6" id="KW-1133">Transmembrane helix</keyword>
<keyword evidence="4 6" id="KW-0472">Membrane</keyword>
<dbReference type="AlphaFoldDB" id="A0A9P1DYP6"/>
<comment type="caution">
    <text evidence="7">The sequence shown here is derived from an EMBL/GenBank/DDBJ whole genome shotgun (WGS) entry which is preliminary data.</text>
</comment>
<gene>
    <name evidence="7" type="ORF">CEURO_LOCUS1847</name>
</gene>
<dbReference type="PANTHER" id="PTHR47720">
    <property type="entry name" value="AQUAPORIN SIP2-1-RELATED"/>
    <property type="match status" value="1"/>
</dbReference>
<feature type="transmembrane region" description="Helical" evidence="6">
    <location>
        <begin position="214"/>
        <end position="234"/>
    </location>
</feature>
<dbReference type="PRINTS" id="PR00783">
    <property type="entry name" value="MINTRINSICP"/>
</dbReference>
<reference evidence="7" key="1">
    <citation type="submission" date="2022-07" db="EMBL/GenBank/DDBJ databases">
        <authorList>
            <person name="Macas J."/>
            <person name="Novak P."/>
            <person name="Neumann P."/>
        </authorList>
    </citation>
    <scope>NUCLEOTIDE SEQUENCE</scope>
</reference>
<comment type="subcellular location">
    <subcellularLocation>
        <location evidence="1">Membrane</location>
        <topology evidence="1">Multi-pass membrane protein</topology>
    </subcellularLocation>
</comment>
<feature type="transmembrane region" description="Helical" evidence="6">
    <location>
        <begin position="94"/>
        <end position="120"/>
    </location>
</feature>
<accession>A0A9P1DYP6</accession>
<dbReference type="InterPro" id="IPR023271">
    <property type="entry name" value="Aquaporin-like"/>
</dbReference>
<dbReference type="Proteomes" id="UP001152484">
    <property type="component" value="Unassembled WGS sequence"/>
</dbReference>
<protein>
    <recommendedName>
        <fullName evidence="9">Aquaporin SIP2-1</fullName>
    </recommendedName>
</protein>
<dbReference type="Gene3D" id="1.20.1080.10">
    <property type="entry name" value="Glycerol uptake facilitator protein"/>
    <property type="match status" value="1"/>
</dbReference>
<proteinExistence type="inferred from homology"/>
<dbReference type="PANTHER" id="PTHR47720:SF1">
    <property type="entry name" value="AQUAPORIN SIP2-1-RELATED"/>
    <property type="match status" value="1"/>
</dbReference>
<dbReference type="Pfam" id="PF00230">
    <property type="entry name" value="MIP"/>
    <property type="match status" value="1"/>
</dbReference>
<feature type="transmembrane region" description="Helical" evidence="6">
    <location>
        <begin position="23"/>
        <end position="43"/>
    </location>
</feature>
<keyword evidence="8" id="KW-1185">Reference proteome</keyword>
<feature type="transmembrane region" description="Helical" evidence="6">
    <location>
        <begin position="55"/>
        <end position="74"/>
    </location>
</feature>
<comment type="similarity">
    <text evidence="5">Belongs to the MIP/aquaporin (TC 1.A.8) family.</text>
</comment>